<dbReference type="InterPro" id="IPR044527">
    <property type="entry name" value="NrtA/CpmA_ABC-bd_dom"/>
</dbReference>
<dbReference type="RefSeq" id="WP_080828937.1">
    <property type="nucleotide sequence ID" value="NZ_CP039889.1"/>
</dbReference>
<feature type="signal peptide" evidence="8">
    <location>
        <begin position="1"/>
        <end position="37"/>
    </location>
</feature>
<evidence type="ECO:0000256" key="8">
    <source>
        <dbReference type="SAM" id="SignalP"/>
    </source>
</evidence>
<gene>
    <name evidence="9" type="ORF">CFBP5877_19785</name>
</gene>
<evidence type="ECO:0000313" key="9">
    <source>
        <dbReference type="EMBL" id="QCL81367.1"/>
    </source>
</evidence>
<keyword evidence="5 8" id="KW-0732">Signal</keyword>
<dbReference type="CDD" id="cd13553">
    <property type="entry name" value="PBP2_NrtA_CpmA_like"/>
    <property type="match status" value="1"/>
</dbReference>
<evidence type="ECO:0000313" key="10">
    <source>
        <dbReference type="Proteomes" id="UP000298579"/>
    </source>
</evidence>
<evidence type="ECO:0000256" key="3">
    <source>
        <dbReference type="ARBA" id="ARBA00022475"/>
    </source>
</evidence>
<keyword evidence="3" id="KW-1003">Cell membrane</keyword>
<dbReference type="Pfam" id="PF13379">
    <property type="entry name" value="NMT1_2"/>
    <property type="match status" value="1"/>
</dbReference>
<dbReference type="Proteomes" id="UP000298579">
    <property type="component" value="Chromosome linear"/>
</dbReference>
<dbReference type="SUPFAM" id="SSF53850">
    <property type="entry name" value="Periplasmic binding protein-like II"/>
    <property type="match status" value="1"/>
</dbReference>
<accession>A0AAE6BF64</accession>
<dbReference type="PANTHER" id="PTHR30024:SF7">
    <property type="entry name" value="NITRATE_NITRITE BINDING PROTEIN NRTA"/>
    <property type="match status" value="1"/>
</dbReference>
<keyword evidence="2" id="KW-0813">Transport</keyword>
<organism evidence="9 10">
    <name type="scientific">Agrobacterium tumefaciens</name>
    <dbReference type="NCBI Taxonomy" id="358"/>
    <lineage>
        <taxon>Bacteria</taxon>
        <taxon>Pseudomonadati</taxon>
        <taxon>Pseudomonadota</taxon>
        <taxon>Alphaproteobacteria</taxon>
        <taxon>Hyphomicrobiales</taxon>
        <taxon>Rhizobiaceae</taxon>
        <taxon>Rhizobium/Agrobacterium group</taxon>
        <taxon>Agrobacterium</taxon>
        <taxon>Agrobacterium tumefaciens complex</taxon>
    </lineage>
</organism>
<keyword evidence="4" id="KW-0997">Cell inner membrane</keyword>
<evidence type="ECO:0000256" key="7">
    <source>
        <dbReference type="ARBA" id="ARBA00024031"/>
    </source>
</evidence>
<dbReference type="PROSITE" id="PS51318">
    <property type="entry name" value="TAT"/>
    <property type="match status" value="1"/>
</dbReference>
<protein>
    <submittedName>
        <fullName evidence="9">ABC transporter substrate-binding protein</fullName>
    </submittedName>
</protein>
<reference evidence="9 10" key="1">
    <citation type="submission" date="2019-04" db="EMBL/GenBank/DDBJ databases">
        <title>Complete genome sequence of Agrobacterium tumefaciens CFBP5877.</title>
        <authorList>
            <person name="Huang Y.-Y."/>
            <person name="Chiang H.-Y."/>
            <person name="Chou L."/>
            <person name="Lai E.-M."/>
            <person name="Kuo C.-H."/>
        </authorList>
    </citation>
    <scope>NUCLEOTIDE SEQUENCE [LARGE SCALE GENOMIC DNA]</scope>
    <source>
        <strain evidence="9 10">CFBP5877</strain>
    </source>
</reference>
<dbReference type="AlphaFoldDB" id="A0AAE6BF64"/>
<proteinExistence type="inferred from homology"/>
<name>A0AAE6BF64_AGRTU</name>
<comment type="similarity">
    <text evidence="7">Belongs to the CmpA/NrtA family.</text>
</comment>
<sequence length="430" mass="46804">MKTIFSGTVSRRTILKTTATAALVTAVRTAFPSGAFAATAEPEVKGAKLGFIALTDAAPLIIAAEKGLFAKHGMPEVEVLKQASWGATRDNLVLGGTSNGIDGAHILTPMPYLMHTGKVTQNNVPVPMTILARLNLDSQGISVAKEYAETGVQLDASKLKAAFEKKKAEGKEIKAAMTFPGGTHDLWIRYWLAAGGIDPDKDVSTIVVPPPQMVANMKVGNMDVFCVGEPWNEQLVNQGIGFTACTTGELWKGHPEKALGMRADWVEKNPNATKALLMAVMEAQQWCDEMANKEEMSTILGKRQWFNVPPKDVLGRLKGNINYGNGRVLENTGLQMKFWQDHASYPFHSHDSWFITENIRWGKFAPDTDVKALVAKVNREDIWRAAAKDLGVADLPASTSRGKETFFDGKVFDPENPSAYLESLSIKAAS</sequence>
<dbReference type="EMBL" id="CP039898">
    <property type="protein sequence ID" value="QCL81367.1"/>
    <property type="molecule type" value="Genomic_DNA"/>
</dbReference>
<feature type="chain" id="PRO_5041999729" evidence="8">
    <location>
        <begin position="38"/>
        <end position="430"/>
    </location>
</feature>
<evidence type="ECO:0000256" key="6">
    <source>
        <dbReference type="ARBA" id="ARBA00023136"/>
    </source>
</evidence>
<keyword evidence="6" id="KW-0472">Membrane</keyword>
<evidence type="ECO:0000256" key="5">
    <source>
        <dbReference type="ARBA" id="ARBA00022729"/>
    </source>
</evidence>
<dbReference type="GO" id="GO:0012505">
    <property type="term" value="C:endomembrane system"/>
    <property type="evidence" value="ECO:0007669"/>
    <property type="project" value="UniProtKB-SubCell"/>
</dbReference>
<evidence type="ECO:0000256" key="4">
    <source>
        <dbReference type="ARBA" id="ARBA00022519"/>
    </source>
</evidence>
<dbReference type="PANTHER" id="PTHR30024">
    <property type="entry name" value="ALIPHATIC SULFONATES-BINDING PROTEIN-RELATED"/>
    <property type="match status" value="1"/>
</dbReference>
<dbReference type="InterPro" id="IPR006311">
    <property type="entry name" value="TAT_signal"/>
</dbReference>
<comment type="subcellular location">
    <subcellularLocation>
        <location evidence="1">Endomembrane system</location>
    </subcellularLocation>
</comment>
<evidence type="ECO:0000256" key="2">
    <source>
        <dbReference type="ARBA" id="ARBA00022448"/>
    </source>
</evidence>
<dbReference type="Gene3D" id="3.40.190.10">
    <property type="entry name" value="Periplasmic binding protein-like II"/>
    <property type="match status" value="2"/>
</dbReference>
<evidence type="ECO:0000256" key="1">
    <source>
        <dbReference type="ARBA" id="ARBA00004308"/>
    </source>
</evidence>